<comment type="caution">
    <text evidence="7">The sequence shown here is derived from an EMBL/GenBank/DDBJ whole genome shotgun (WGS) entry which is preliminary data.</text>
</comment>
<dbReference type="OrthoDB" id="9781588at2"/>
<evidence type="ECO:0000259" key="6">
    <source>
        <dbReference type="Pfam" id="PF00107"/>
    </source>
</evidence>
<evidence type="ECO:0000256" key="2">
    <source>
        <dbReference type="ARBA" id="ARBA00008072"/>
    </source>
</evidence>
<dbReference type="Gene3D" id="3.90.180.10">
    <property type="entry name" value="Medium-chain alcohol dehydrogenases, catalytic domain"/>
    <property type="match status" value="1"/>
</dbReference>
<evidence type="ECO:0000256" key="4">
    <source>
        <dbReference type="ARBA" id="ARBA00022833"/>
    </source>
</evidence>
<dbReference type="Pfam" id="PF00107">
    <property type="entry name" value="ADH_zinc_N"/>
    <property type="match status" value="1"/>
</dbReference>
<evidence type="ECO:0000256" key="1">
    <source>
        <dbReference type="ARBA" id="ARBA00001947"/>
    </source>
</evidence>
<dbReference type="RefSeq" id="WP_141870714.1">
    <property type="nucleotide sequence ID" value="NZ_VFOX01000001.1"/>
</dbReference>
<dbReference type="CDD" id="cd08255">
    <property type="entry name" value="2-desacetyl-2-hydroxyethyl_bacteriochlorophyllide_like"/>
    <property type="match status" value="1"/>
</dbReference>
<comment type="similarity">
    <text evidence="2">Belongs to the zinc-containing alcohol dehydrogenase family.</text>
</comment>
<dbReference type="GO" id="GO:0046872">
    <property type="term" value="F:metal ion binding"/>
    <property type="evidence" value="ECO:0007669"/>
    <property type="project" value="UniProtKB-KW"/>
</dbReference>
<dbReference type="PANTHER" id="PTHR43350:SF19">
    <property type="entry name" value="D-GULOSIDE 3-DEHYDROGENASE"/>
    <property type="match status" value="1"/>
</dbReference>
<keyword evidence="4" id="KW-0862">Zinc</keyword>
<evidence type="ECO:0000313" key="8">
    <source>
        <dbReference type="Proteomes" id="UP000317209"/>
    </source>
</evidence>
<accession>A0A543BIK0</accession>
<dbReference type="GO" id="GO:0016491">
    <property type="term" value="F:oxidoreductase activity"/>
    <property type="evidence" value="ECO:0007669"/>
    <property type="project" value="UniProtKB-KW"/>
</dbReference>
<dbReference type="PANTHER" id="PTHR43350">
    <property type="entry name" value="NAD-DEPENDENT ALCOHOL DEHYDROGENASE"/>
    <property type="match status" value="1"/>
</dbReference>
<feature type="domain" description="Alcohol dehydrogenase-like C-terminal" evidence="6">
    <location>
        <begin position="153"/>
        <end position="253"/>
    </location>
</feature>
<dbReference type="InterPro" id="IPR011032">
    <property type="entry name" value="GroES-like_sf"/>
</dbReference>
<dbReference type="SUPFAM" id="SSF51735">
    <property type="entry name" value="NAD(P)-binding Rossmann-fold domains"/>
    <property type="match status" value="1"/>
</dbReference>
<keyword evidence="3" id="KW-0479">Metal-binding</keyword>
<protein>
    <submittedName>
        <fullName evidence="7">Zinc-binding dehydrogenase</fullName>
    </submittedName>
</protein>
<dbReference type="InterPro" id="IPR013149">
    <property type="entry name" value="ADH-like_C"/>
</dbReference>
<reference evidence="7 8" key="1">
    <citation type="submission" date="2019-06" db="EMBL/GenBank/DDBJ databases">
        <title>Sequencing the genomes of 1000 actinobacteria strains.</title>
        <authorList>
            <person name="Klenk H.-P."/>
        </authorList>
    </citation>
    <scope>NUCLEOTIDE SEQUENCE [LARGE SCALE GENOMIC DNA]</scope>
    <source>
        <strain evidence="7 8">DSM 20169</strain>
    </source>
</reference>
<dbReference type="Gene3D" id="3.40.50.720">
    <property type="entry name" value="NAD(P)-binding Rossmann-like Domain"/>
    <property type="match status" value="1"/>
</dbReference>
<evidence type="ECO:0000256" key="5">
    <source>
        <dbReference type="ARBA" id="ARBA00023002"/>
    </source>
</evidence>
<evidence type="ECO:0000313" key="7">
    <source>
        <dbReference type="EMBL" id="TQL84679.1"/>
    </source>
</evidence>
<proteinExistence type="inferred from homology"/>
<keyword evidence="5" id="KW-0560">Oxidoreductase</keyword>
<keyword evidence="8" id="KW-1185">Reference proteome</keyword>
<name>A0A543BIK0_9MICO</name>
<dbReference type="Proteomes" id="UP000317209">
    <property type="component" value="Unassembled WGS sequence"/>
</dbReference>
<sequence length="337" mass="36250">MPQDTHAPDLSTSRIEATGRGRIALTSHAMPTQPLRPDEVEGVTIVSLVSPGTETNAIASDDETPRATGYAAVFRITAKGSEVSDLEVGQLVFCFGNHAGFQRAVARDVVAVPEGLDPAVAVFCRLMAVSWTTLVTTRARPASRVLIMGLGLVGNLAAQIFRAAGYRVTAVDPVESRRDIATSAGLPDVRANVPDLGEYSRFTEESFGVFDLAVDCSGHEAAVLDAAKTLKRGGELVLVGVPWRRRTELSAHELLDVVFHHYITLRSGWEWELPLYPQAYSAGNLLGNHAGAMQWLAEGRVNVDGLAESADPTDAQRIYDGLAASARLTALFRWSEN</sequence>
<organism evidence="7 8">
    <name type="scientific">Microbacterium saperdae</name>
    <dbReference type="NCBI Taxonomy" id="69368"/>
    <lineage>
        <taxon>Bacteria</taxon>
        <taxon>Bacillati</taxon>
        <taxon>Actinomycetota</taxon>
        <taxon>Actinomycetes</taxon>
        <taxon>Micrococcales</taxon>
        <taxon>Microbacteriaceae</taxon>
        <taxon>Microbacterium</taxon>
    </lineage>
</organism>
<gene>
    <name evidence="7" type="ORF">FB560_0270</name>
</gene>
<dbReference type="AlphaFoldDB" id="A0A543BIK0"/>
<comment type="cofactor">
    <cofactor evidence="1">
        <name>Zn(2+)</name>
        <dbReference type="ChEBI" id="CHEBI:29105"/>
    </cofactor>
</comment>
<dbReference type="SUPFAM" id="SSF50129">
    <property type="entry name" value="GroES-like"/>
    <property type="match status" value="1"/>
</dbReference>
<evidence type="ECO:0000256" key="3">
    <source>
        <dbReference type="ARBA" id="ARBA00022723"/>
    </source>
</evidence>
<dbReference type="EMBL" id="VFOX01000001">
    <property type="protein sequence ID" value="TQL84679.1"/>
    <property type="molecule type" value="Genomic_DNA"/>
</dbReference>
<dbReference type="InterPro" id="IPR036291">
    <property type="entry name" value="NAD(P)-bd_dom_sf"/>
</dbReference>